<evidence type="ECO:0000256" key="2">
    <source>
        <dbReference type="SAM" id="MobiDB-lite"/>
    </source>
</evidence>
<dbReference type="PANTHER" id="PTHR33222">
    <property type="match status" value="1"/>
</dbReference>
<dbReference type="OrthoDB" id="459910at2"/>
<proteinExistence type="predicted"/>
<evidence type="ECO:0000256" key="3">
    <source>
        <dbReference type="SAM" id="Phobius"/>
    </source>
</evidence>
<feature type="region of interest" description="Disordered" evidence="2">
    <location>
        <begin position="1"/>
        <end position="20"/>
    </location>
</feature>
<evidence type="ECO:0000256" key="1">
    <source>
        <dbReference type="ARBA" id="ARBA00004141"/>
    </source>
</evidence>
<feature type="compositionally biased region" description="Polar residues" evidence="2">
    <location>
        <begin position="1"/>
        <end position="19"/>
    </location>
</feature>
<accession>K9ZMW1</accession>
<reference evidence="6" key="1">
    <citation type="journal article" date="2013" name="Proc. Natl. Acad. Sci. U.S.A.">
        <title>Improving the coverage of the cyanobacterial phylum using diversity-driven genome sequencing.</title>
        <authorList>
            <person name="Shih P.M."/>
            <person name="Wu D."/>
            <person name="Latifi A."/>
            <person name="Axen S.D."/>
            <person name="Fewer D.P."/>
            <person name="Talla E."/>
            <person name="Calteau A."/>
            <person name="Cai F."/>
            <person name="Tandeau de Marsac N."/>
            <person name="Rippka R."/>
            <person name="Herdman M."/>
            <person name="Sivonen K."/>
            <person name="Coursin T."/>
            <person name="Laurent T."/>
            <person name="Goodwin L."/>
            <person name="Nolan M."/>
            <person name="Davenport K.W."/>
            <person name="Han C.S."/>
            <person name="Rubin E.M."/>
            <person name="Eisen J.A."/>
            <person name="Woyke T."/>
            <person name="Gugger M."/>
            <person name="Kerfeld C.A."/>
        </authorList>
    </citation>
    <scope>NUCLEOTIDE SEQUENCE [LARGE SCALE GENOMIC DNA]</scope>
    <source>
        <strain evidence="6">ATCC 27899 / PCC 7122</strain>
    </source>
</reference>
<name>K9ZMW1_ANACC</name>
<dbReference type="EMBL" id="CP003659">
    <property type="protein sequence ID" value="AFZ60578.1"/>
    <property type="molecule type" value="Genomic_DNA"/>
</dbReference>
<keyword evidence="3" id="KW-0812">Transmembrane</keyword>
<dbReference type="AlphaFoldDB" id="K9ZMW1"/>
<dbReference type="InterPro" id="IPR025564">
    <property type="entry name" value="CAAD_dom"/>
</dbReference>
<dbReference type="Proteomes" id="UP000010474">
    <property type="component" value="Chromosome"/>
</dbReference>
<keyword evidence="6" id="KW-1185">Reference proteome</keyword>
<dbReference type="Pfam" id="PF14159">
    <property type="entry name" value="CAAD"/>
    <property type="match status" value="1"/>
</dbReference>
<evidence type="ECO:0000259" key="4">
    <source>
        <dbReference type="Pfam" id="PF14159"/>
    </source>
</evidence>
<dbReference type="GO" id="GO:0016020">
    <property type="term" value="C:membrane"/>
    <property type="evidence" value="ECO:0007669"/>
    <property type="project" value="UniProtKB-SubCell"/>
</dbReference>
<feature type="transmembrane region" description="Helical" evidence="3">
    <location>
        <begin position="102"/>
        <end position="122"/>
    </location>
</feature>
<evidence type="ECO:0000313" key="5">
    <source>
        <dbReference type="EMBL" id="AFZ60578.1"/>
    </source>
</evidence>
<dbReference type="eggNOG" id="COG2815">
    <property type="taxonomic scope" value="Bacteria"/>
</dbReference>
<gene>
    <name evidence="5" type="ordered locus">Anacy_5250</name>
</gene>
<dbReference type="KEGG" id="acy:Anacy_5250"/>
<sequence length="147" mass="16399">MANVMETQQQPPETVNSGSPDGVLALEGVDTAKLPKLMPAKAYESQWQRVSRQIVDFLDQLPNYLGSFFDKNKQALLTFGLILSAIVTVKVAIAVLDAIHGVPLLAPIFEIIGIIYAIWFTFRYLIKAETRQELVHKVNSFKQQLIG</sequence>
<dbReference type="HOGENOM" id="CLU_137945_0_0_3"/>
<dbReference type="InterPro" id="IPR033344">
    <property type="entry name" value="CURT1"/>
</dbReference>
<evidence type="ECO:0000313" key="6">
    <source>
        <dbReference type="Proteomes" id="UP000010474"/>
    </source>
</evidence>
<feature type="transmembrane region" description="Helical" evidence="3">
    <location>
        <begin position="75"/>
        <end position="96"/>
    </location>
</feature>
<organism evidence="5 6">
    <name type="scientific">Anabaena cylindrica (strain ATCC 27899 / PCC 7122)</name>
    <dbReference type="NCBI Taxonomy" id="272123"/>
    <lineage>
        <taxon>Bacteria</taxon>
        <taxon>Bacillati</taxon>
        <taxon>Cyanobacteriota</taxon>
        <taxon>Cyanophyceae</taxon>
        <taxon>Nostocales</taxon>
        <taxon>Nostocaceae</taxon>
        <taxon>Anabaena</taxon>
    </lineage>
</organism>
<comment type="subcellular location">
    <subcellularLocation>
        <location evidence="1">Membrane</location>
        <topology evidence="1">Multi-pass membrane protein</topology>
    </subcellularLocation>
</comment>
<dbReference type="STRING" id="272123.Anacy_5250"/>
<keyword evidence="3" id="KW-0472">Membrane</keyword>
<protein>
    <recommendedName>
        <fullName evidence="4">Cyanobacterial aminoacyl-tRNA synthetase CAAD domain-containing protein</fullName>
    </recommendedName>
</protein>
<dbReference type="GO" id="GO:0009579">
    <property type="term" value="C:thylakoid"/>
    <property type="evidence" value="ECO:0007669"/>
    <property type="project" value="InterPro"/>
</dbReference>
<dbReference type="PANTHER" id="PTHR33222:SF4">
    <property type="entry name" value="PROTEIN CURVATURE THYLAKOID 1A, CHLOROPLASTIC"/>
    <property type="match status" value="1"/>
</dbReference>
<feature type="domain" description="Cyanobacterial aminoacyl-tRNA synthetase CAAD" evidence="4">
    <location>
        <begin position="64"/>
        <end position="147"/>
    </location>
</feature>
<dbReference type="PATRIC" id="fig|272123.3.peg.5701"/>
<keyword evidence="3" id="KW-1133">Transmembrane helix</keyword>